<dbReference type="Gene3D" id="3.40.50.2000">
    <property type="entry name" value="Glycogen Phosphorylase B"/>
    <property type="match status" value="1"/>
</dbReference>
<evidence type="ECO:0000259" key="1">
    <source>
        <dbReference type="Pfam" id="PF00534"/>
    </source>
</evidence>
<proteinExistence type="predicted"/>
<feature type="domain" description="Glycosyl transferase family 1" evidence="1">
    <location>
        <begin position="205"/>
        <end position="364"/>
    </location>
</feature>
<accession>A0A2M7GBK0</accession>
<evidence type="ECO:0000313" key="2">
    <source>
        <dbReference type="EMBL" id="PIW19564.1"/>
    </source>
</evidence>
<protein>
    <recommendedName>
        <fullName evidence="1">Glycosyl transferase family 1 domain-containing protein</fullName>
    </recommendedName>
</protein>
<dbReference type="EMBL" id="PFFQ01000004">
    <property type="protein sequence ID" value="PIW19564.1"/>
    <property type="molecule type" value="Genomic_DNA"/>
</dbReference>
<dbReference type="PANTHER" id="PTHR46401:SF8">
    <property type="entry name" value="BLL6006 PROTEIN"/>
    <property type="match status" value="1"/>
</dbReference>
<reference evidence="2 3" key="1">
    <citation type="submission" date="2017-09" db="EMBL/GenBank/DDBJ databases">
        <title>Depth-based differentiation of microbial function through sediment-hosted aquifers and enrichment of novel symbionts in the deep terrestrial subsurface.</title>
        <authorList>
            <person name="Probst A.J."/>
            <person name="Ladd B."/>
            <person name="Jarett J.K."/>
            <person name="Geller-Mcgrath D.E."/>
            <person name="Sieber C.M."/>
            <person name="Emerson J.B."/>
            <person name="Anantharaman K."/>
            <person name="Thomas B.C."/>
            <person name="Malmstrom R."/>
            <person name="Stieglmeier M."/>
            <person name="Klingl A."/>
            <person name="Woyke T."/>
            <person name="Ryan C.M."/>
            <person name="Banfield J.F."/>
        </authorList>
    </citation>
    <scope>NUCLEOTIDE SEQUENCE [LARGE SCALE GENOMIC DNA]</scope>
    <source>
        <strain evidence="2">CG17_big_fil_post_rev_8_21_14_2_50_48_46</strain>
    </source>
</reference>
<gene>
    <name evidence="2" type="ORF">COW36_01620</name>
</gene>
<dbReference type="Pfam" id="PF00534">
    <property type="entry name" value="Glycos_transf_1"/>
    <property type="match status" value="1"/>
</dbReference>
<dbReference type="GO" id="GO:0016757">
    <property type="term" value="F:glycosyltransferase activity"/>
    <property type="evidence" value="ECO:0007669"/>
    <property type="project" value="TreeGrafter"/>
</dbReference>
<dbReference type="InterPro" id="IPR001296">
    <property type="entry name" value="Glyco_trans_1"/>
</dbReference>
<dbReference type="Proteomes" id="UP000231019">
    <property type="component" value="Unassembled WGS sequence"/>
</dbReference>
<name>A0A2M7GBK0_9BACT</name>
<dbReference type="AlphaFoldDB" id="A0A2M7GBK0"/>
<dbReference type="SUPFAM" id="SSF53756">
    <property type="entry name" value="UDP-Glycosyltransferase/glycogen phosphorylase"/>
    <property type="match status" value="1"/>
</dbReference>
<comment type="caution">
    <text evidence="2">The sequence shown here is derived from an EMBL/GenBank/DDBJ whole genome shotgun (WGS) entry which is preliminary data.</text>
</comment>
<organism evidence="2 3">
    <name type="scientific">bacterium (Candidatus Blackallbacteria) CG17_big_fil_post_rev_8_21_14_2_50_48_46</name>
    <dbReference type="NCBI Taxonomy" id="2014261"/>
    <lineage>
        <taxon>Bacteria</taxon>
        <taxon>Candidatus Blackallbacteria</taxon>
    </lineage>
</organism>
<sequence>MKASDGLHTVLVSTLPPVNTSLSEYGRFLVEGLLSSSDGLQLTVLADLQESGPVQSEMHHPRLKVDRCWRFNDWKNPLVVLRKLWAIKPEVVLFNLQFASFGGKKIPAMLGLMIPFLARLMGFKVVTLLHNLPDAMALDQPYFARNPLDRWLIQTGGAVATRLLLQSHRLVVTLERYKDILETRYGAKNVEIMPLGSYVKPARVPLVQKRNTFLTFGKFGTYKRLEFLLDSFEKLSQKHPQIELVIGGTDHPNTPGYLEAVQARYSHLKNVRFLGWIEDEALPGLIRNTKALILSYEATAGSSGPLHLALSQGKPVIAPDFGDFRLVAEHEGAELIFYHHQDIANFEKVFEAVILNKLDLAKMGRHNLNIAKVNSAENIARRYLNLLLSVSHAPHGFAPALMQKVLPHAKAQAKASPDFPLAG</sequence>
<dbReference type="PANTHER" id="PTHR46401">
    <property type="entry name" value="GLYCOSYLTRANSFERASE WBBK-RELATED"/>
    <property type="match status" value="1"/>
</dbReference>
<evidence type="ECO:0000313" key="3">
    <source>
        <dbReference type="Proteomes" id="UP000231019"/>
    </source>
</evidence>